<dbReference type="SUPFAM" id="SSF55060">
    <property type="entry name" value="GHMP Kinase, C-terminal domain"/>
    <property type="match status" value="1"/>
</dbReference>
<dbReference type="EC" id="2.7.1.148" evidence="2 9"/>
<keyword evidence="7 9" id="KW-0067">ATP-binding</keyword>
<feature type="active site" evidence="9">
    <location>
        <position position="135"/>
    </location>
</feature>
<evidence type="ECO:0000256" key="4">
    <source>
        <dbReference type="ARBA" id="ARBA00022679"/>
    </source>
</evidence>
<dbReference type="InterPro" id="IPR013750">
    <property type="entry name" value="GHMP_kinase_C_dom"/>
</dbReference>
<evidence type="ECO:0000256" key="5">
    <source>
        <dbReference type="ARBA" id="ARBA00022741"/>
    </source>
</evidence>
<evidence type="ECO:0000256" key="2">
    <source>
        <dbReference type="ARBA" id="ARBA00012052"/>
    </source>
</evidence>
<comment type="catalytic activity">
    <reaction evidence="9">
        <text>4-CDP-2-C-methyl-D-erythritol + ATP = 4-CDP-2-C-methyl-D-erythritol 2-phosphate + ADP + H(+)</text>
        <dbReference type="Rhea" id="RHEA:18437"/>
        <dbReference type="ChEBI" id="CHEBI:15378"/>
        <dbReference type="ChEBI" id="CHEBI:30616"/>
        <dbReference type="ChEBI" id="CHEBI:57823"/>
        <dbReference type="ChEBI" id="CHEBI:57919"/>
        <dbReference type="ChEBI" id="CHEBI:456216"/>
        <dbReference type="EC" id="2.7.1.148"/>
    </reaction>
</comment>
<comment type="function">
    <text evidence="9">Catalyzes the phosphorylation of the position 2 hydroxy group of 4-diphosphocytidyl-2C-methyl-D-erythritol.</text>
</comment>
<comment type="similarity">
    <text evidence="1 9">Belongs to the GHMP kinase family. IspE subfamily.</text>
</comment>
<dbReference type="EMBL" id="FNZU01000016">
    <property type="protein sequence ID" value="SEL27953.1"/>
    <property type="molecule type" value="Genomic_DNA"/>
</dbReference>
<dbReference type="InterPro" id="IPR006204">
    <property type="entry name" value="GHMP_kinase_N_dom"/>
</dbReference>
<evidence type="ECO:0000256" key="3">
    <source>
        <dbReference type="ARBA" id="ARBA00017473"/>
    </source>
</evidence>
<dbReference type="Gene3D" id="3.30.230.10">
    <property type="match status" value="1"/>
</dbReference>
<accession>A0A1H7NWK4</accession>
<keyword evidence="6 9" id="KW-0418">Kinase</keyword>
<dbReference type="NCBIfam" id="NF011202">
    <property type="entry name" value="PRK14608.1"/>
    <property type="match status" value="1"/>
</dbReference>
<keyword evidence="4 9" id="KW-0808">Transferase</keyword>
<dbReference type="Proteomes" id="UP000199081">
    <property type="component" value="Unassembled WGS sequence"/>
</dbReference>
<dbReference type="InterPro" id="IPR004424">
    <property type="entry name" value="IspE"/>
</dbReference>
<dbReference type="PANTHER" id="PTHR43527">
    <property type="entry name" value="4-DIPHOSPHOCYTIDYL-2-C-METHYL-D-ERYTHRITOL KINASE, CHLOROPLASTIC"/>
    <property type="match status" value="1"/>
</dbReference>
<dbReference type="GO" id="GO:0050515">
    <property type="term" value="F:4-(cytidine 5'-diphospho)-2-C-methyl-D-erythritol kinase activity"/>
    <property type="evidence" value="ECO:0007669"/>
    <property type="project" value="UniProtKB-UniRule"/>
</dbReference>
<dbReference type="Pfam" id="PF00288">
    <property type="entry name" value="GHMP_kinases_N"/>
    <property type="match status" value="1"/>
</dbReference>
<dbReference type="InterPro" id="IPR014721">
    <property type="entry name" value="Ribsml_uS5_D2-typ_fold_subgr"/>
</dbReference>
<dbReference type="UniPathway" id="UPA00056">
    <property type="reaction ID" value="UER00094"/>
</dbReference>
<reference evidence="13" key="1">
    <citation type="submission" date="2016-10" db="EMBL/GenBank/DDBJ databases">
        <authorList>
            <person name="Varghese N."/>
            <person name="Submissions S."/>
        </authorList>
    </citation>
    <scope>NUCLEOTIDE SEQUENCE [LARGE SCALE GENOMIC DNA]</scope>
    <source>
        <strain evidence="13">DSM 19183</strain>
    </source>
</reference>
<feature type="domain" description="GHMP kinase N-terminal" evidence="10">
    <location>
        <begin position="65"/>
        <end position="143"/>
    </location>
</feature>
<keyword evidence="13" id="KW-1185">Reference proteome</keyword>
<evidence type="ECO:0000256" key="7">
    <source>
        <dbReference type="ARBA" id="ARBA00022840"/>
    </source>
</evidence>
<dbReference type="OrthoDB" id="9809438at2"/>
<evidence type="ECO:0000259" key="10">
    <source>
        <dbReference type="Pfam" id="PF00288"/>
    </source>
</evidence>
<feature type="binding site" evidence="9">
    <location>
        <begin position="93"/>
        <end position="103"/>
    </location>
    <ligand>
        <name>ATP</name>
        <dbReference type="ChEBI" id="CHEBI:30616"/>
    </ligand>
</feature>
<dbReference type="NCBIfam" id="TIGR00154">
    <property type="entry name" value="ispE"/>
    <property type="match status" value="1"/>
</dbReference>
<proteinExistence type="inferred from homology"/>
<protein>
    <recommendedName>
        <fullName evidence="3 9">4-diphosphocytidyl-2-C-methyl-D-erythritol kinase</fullName>
        <shortName evidence="9">CMK</shortName>
        <ecNumber evidence="2 9">2.7.1.148</ecNumber>
    </recommendedName>
    <alternativeName>
        <fullName evidence="8 9">4-(cytidine-5'-diphospho)-2-C-methyl-D-erythritol kinase</fullName>
    </alternativeName>
</protein>
<evidence type="ECO:0000256" key="1">
    <source>
        <dbReference type="ARBA" id="ARBA00009684"/>
    </source>
</evidence>
<dbReference type="HAMAP" id="MF_00061">
    <property type="entry name" value="IspE"/>
    <property type="match status" value="1"/>
</dbReference>
<dbReference type="GO" id="GO:0016114">
    <property type="term" value="P:terpenoid biosynthetic process"/>
    <property type="evidence" value="ECO:0007669"/>
    <property type="project" value="UniProtKB-UniRule"/>
</dbReference>
<dbReference type="AlphaFoldDB" id="A0A1H7NWK4"/>
<feature type="domain" description="GHMP kinase C-terminal" evidence="11">
    <location>
        <begin position="196"/>
        <end position="272"/>
    </location>
</feature>
<evidence type="ECO:0000313" key="12">
    <source>
        <dbReference type="EMBL" id="SEL27953.1"/>
    </source>
</evidence>
<sequence>MEEYEKAPAKINVCLNVLSKRPDGFHEMEMVMTPVDLADRLTFKLTEEAITLDSSSSFMPLNEKNIVYKTALLLKRTYGVRYGADMFIDKHIPIAAGLGGGSTDAAATLRALNRLWELDLTLDELAELGEQIGSDVPFCVYGQTAYVTGKGEKVEPVPSFPHAWVIIVKPPKGISSWTVFKDLDVESLPVFDVKEMKEAVIQSDYQRIIKATGNALEEKAVTQNPMIKEIKEKMSSFGADTALMSGTGPTVYGLTQNLSKARRIVNGLKGFCEEVYLVRTIS</sequence>
<keyword evidence="5 9" id="KW-0547">Nucleotide-binding</keyword>
<name>A0A1H7NWK4_9LACT</name>
<dbReference type="SUPFAM" id="SSF54211">
    <property type="entry name" value="Ribosomal protein S5 domain 2-like"/>
    <property type="match status" value="1"/>
</dbReference>
<dbReference type="GO" id="GO:0019288">
    <property type="term" value="P:isopentenyl diphosphate biosynthetic process, methylerythritol 4-phosphate pathway"/>
    <property type="evidence" value="ECO:0007669"/>
    <property type="project" value="UniProtKB-UniRule"/>
</dbReference>
<dbReference type="Gene3D" id="3.30.70.890">
    <property type="entry name" value="GHMP kinase, C-terminal domain"/>
    <property type="match status" value="1"/>
</dbReference>
<evidence type="ECO:0000259" key="11">
    <source>
        <dbReference type="Pfam" id="PF08544"/>
    </source>
</evidence>
<feature type="active site" evidence="9">
    <location>
        <position position="10"/>
    </location>
</feature>
<gene>
    <name evidence="9" type="primary">ispE</name>
    <name evidence="12" type="ORF">SAMN04488099_11633</name>
</gene>
<dbReference type="InterPro" id="IPR036554">
    <property type="entry name" value="GHMP_kinase_C_sf"/>
</dbReference>
<dbReference type="Pfam" id="PF08544">
    <property type="entry name" value="GHMP_kinases_C"/>
    <property type="match status" value="1"/>
</dbReference>
<evidence type="ECO:0000256" key="6">
    <source>
        <dbReference type="ARBA" id="ARBA00022777"/>
    </source>
</evidence>
<organism evidence="12 13">
    <name type="scientific">Alkalibacterium pelagium</name>
    <dbReference type="NCBI Taxonomy" id="426702"/>
    <lineage>
        <taxon>Bacteria</taxon>
        <taxon>Bacillati</taxon>
        <taxon>Bacillota</taxon>
        <taxon>Bacilli</taxon>
        <taxon>Lactobacillales</taxon>
        <taxon>Carnobacteriaceae</taxon>
        <taxon>Alkalibacterium</taxon>
    </lineage>
</organism>
<keyword evidence="9" id="KW-0414">Isoprene biosynthesis</keyword>
<comment type="pathway">
    <text evidence="9">Isoprenoid biosynthesis; isopentenyl diphosphate biosynthesis via DXP pathway; isopentenyl diphosphate from 1-deoxy-D-xylulose 5-phosphate: step 3/6.</text>
</comment>
<dbReference type="GO" id="GO:0005524">
    <property type="term" value="F:ATP binding"/>
    <property type="evidence" value="ECO:0007669"/>
    <property type="project" value="UniProtKB-UniRule"/>
</dbReference>
<evidence type="ECO:0000256" key="9">
    <source>
        <dbReference type="HAMAP-Rule" id="MF_00061"/>
    </source>
</evidence>
<dbReference type="RefSeq" id="WP_091482742.1">
    <property type="nucleotide sequence ID" value="NZ_BJYC01000019.1"/>
</dbReference>
<dbReference type="PANTHER" id="PTHR43527:SF2">
    <property type="entry name" value="4-DIPHOSPHOCYTIDYL-2-C-METHYL-D-ERYTHRITOL KINASE, CHLOROPLASTIC"/>
    <property type="match status" value="1"/>
</dbReference>
<dbReference type="InterPro" id="IPR020568">
    <property type="entry name" value="Ribosomal_Su5_D2-typ_SF"/>
</dbReference>
<evidence type="ECO:0000313" key="13">
    <source>
        <dbReference type="Proteomes" id="UP000199081"/>
    </source>
</evidence>
<evidence type="ECO:0000256" key="8">
    <source>
        <dbReference type="ARBA" id="ARBA00032554"/>
    </source>
</evidence>
<dbReference type="STRING" id="426702.SAMN04488099_11633"/>
<dbReference type="PIRSF" id="PIRSF010376">
    <property type="entry name" value="IspE"/>
    <property type="match status" value="1"/>
</dbReference>